<sequence>MSRDKEARRKGAEEWSKLLMDNHVNDKESVTEVLQNLAEEFSKRVAPVWNSDSQSIAWRNYFFAALNGVLRELPPVDLSIEELRKKIEDMKLERTTSPVEAAALIHVNVANAISTDSSAEDAKIADDTTFKVDTQGDYTARIVKDGTTTTLEFQLNGPATVVVQSATTAPHN</sequence>
<organism evidence="1 2">
    <name type="scientific">Neurospora intermedia</name>
    <dbReference type="NCBI Taxonomy" id="5142"/>
    <lineage>
        <taxon>Eukaryota</taxon>
        <taxon>Fungi</taxon>
        <taxon>Dikarya</taxon>
        <taxon>Ascomycota</taxon>
        <taxon>Pezizomycotina</taxon>
        <taxon>Sordariomycetes</taxon>
        <taxon>Sordariomycetidae</taxon>
        <taxon>Sordariales</taxon>
        <taxon>Sordariaceae</taxon>
        <taxon>Neurospora</taxon>
    </lineage>
</organism>
<evidence type="ECO:0000313" key="2">
    <source>
        <dbReference type="Proteomes" id="UP001451303"/>
    </source>
</evidence>
<dbReference type="Proteomes" id="UP001451303">
    <property type="component" value="Unassembled WGS sequence"/>
</dbReference>
<proteinExistence type="predicted"/>
<gene>
    <name evidence="1" type="ORF">QR685DRAFT_541150</name>
</gene>
<comment type="caution">
    <text evidence="1">The sequence shown here is derived from an EMBL/GenBank/DDBJ whole genome shotgun (WGS) entry which is preliminary data.</text>
</comment>
<dbReference type="EMBL" id="JAVLET010000001">
    <property type="protein sequence ID" value="KAL0475920.1"/>
    <property type="molecule type" value="Genomic_DNA"/>
</dbReference>
<accession>A0ABR3DTE0</accession>
<protein>
    <submittedName>
        <fullName evidence="1">Uncharacterized protein</fullName>
    </submittedName>
</protein>
<reference evidence="1 2" key="1">
    <citation type="submission" date="2023-09" db="EMBL/GenBank/DDBJ databases">
        <title>Multi-omics analysis of a traditional fermented food reveals byproduct-associated fungal strains for waste-to-food upcycling.</title>
        <authorList>
            <consortium name="Lawrence Berkeley National Laboratory"/>
            <person name="Rekdal V.M."/>
            <person name="Villalobos-Escobedo J.M."/>
            <person name="Rodriguez-Valeron N."/>
            <person name="Garcia M.O."/>
            <person name="Vasquez D.P."/>
            <person name="Damayanti I."/>
            <person name="Sorensen P.M."/>
            <person name="Baidoo E.E."/>
            <person name="De Carvalho A.C."/>
            <person name="Riley R."/>
            <person name="Lipzen A."/>
            <person name="He G."/>
            <person name="Yan M."/>
            <person name="Haridas S."/>
            <person name="Daum C."/>
            <person name="Yoshinaga Y."/>
            <person name="Ng V."/>
            <person name="Grigoriev I.V."/>
            <person name="Munk R."/>
            <person name="Nuraida L."/>
            <person name="Wijaya C.H."/>
            <person name="Morales P.-C."/>
            <person name="Keasling J.D."/>
        </authorList>
    </citation>
    <scope>NUCLEOTIDE SEQUENCE [LARGE SCALE GENOMIC DNA]</scope>
    <source>
        <strain evidence="1 2">FGSC 2613</strain>
    </source>
</reference>
<evidence type="ECO:0000313" key="1">
    <source>
        <dbReference type="EMBL" id="KAL0475920.1"/>
    </source>
</evidence>
<keyword evidence="2" id="KW-1185">Reference proteome</keyword>
<name>A0ABR3DTE0_NEUIN</name>